<evidence type="ECO:0000256" key="3">
    <source>
        <dbReference type="ARBA" id="ARBA00023008"/>
    </source>
</evidence>
<dbReference type="Gene3D" id="2.60.40.420">
    <property type="entry name" value="Cupredoxins - blue copper proteins"/>
    <property type="match status" value="2"/>
</dbReference>
<reference evidence="6" key="1">
    <citation type="journal article" date="2023" name="Insect Mol. Biol.">
        <title>Genome sequencing provides insights into the evolution of gene families encoding plant cell wall-degrading enzymes in longhorned beetles.</title>
        <authorList>
            <person name="Shin N.R."/>
            <person name="Okamura Y."/>
            <person name="Kirsch R."/>
            <person name="Pauchet Y."/>
        </authorList>
    </citation>
    <scope>NUCLEOTIDE SEQUENCE</scope>
    <source>
        <strain evidence="6">RBIC_L_NR</strain>
    </source>
</reference>
<evidence type="ECO:0008006" key="8">
    <source>
        <dbReference type="Google" id="ProtNLM"/>
    </source>
</evidence>
<protein>
    <recommendedName>
        <fullName evidence="8">Plastocyanin-like domain-containing protein</fullName>
    </recommendedName>
</protein>
<gene>
    <name evidence="6" type="ORF">NQ314_006707</name>
</gene>
<name>A0AAV8YZS7_9CUCU</name>
<comment type="caution">
    <text evidence="6">The sequence shown here is derived from an EMBL/GenBank/DDBJ whole genome shotgun (WGS) entry which is preliminary data.</text>
</comment>
<dbReference type="Pfam" id="PF00394">
    <property type="entry name" value="Cu-oxidase"/>
    <property type="match status" value="1"/>
</dbReference>
<organism evidence="6 7">
    <name type="scientific">Rhamnusium bicolor</name>
    <dbReference type="NCBI Taxonomy" id="1586634"/>
    <lineage>
        <taxon>Eukaryota</taxon>
        <taxon>Metazoa</taxon>
        <taxon>Ecdysozoa</taxon>
        <taxon>Arthropoda</taxon>
        <taxon>Hexapoda</taxon>
        <taxon>Insecta</taxon>
        <taxon>Pterygota</taxon>
        <taxon>Neoptera</taxon>
        <taxon>Endopterygota</taxon>
        <taxon>Coleoptera</taxon>
        <taxon>Polyphaga</taxon>
        <taxon>Cucujiformia</taxon>
        <taxon>Chrysomeloidea</taxon>
        <taxon>Cerambycidae</taxon>
        <taxon>Lepturinae</taxon>
        <taxon>Rhagiini</taxon>
        <taxon>Rhamnusium</taxon>
    </lineage>
</organism>
<dbReference type="InterPro" id="IPR001117">
    <property type="entry name" value="Cu-oxidase_2nd"/>
</dbReference>
<feature type="domain" description="Plastocyanin-like" evidence="4">
    <location>
        <begin position="16"/>
        <end position="66"/>
    </location>
</feature>
<evidence type="ECO:0000256" key="2">
    <source>
        <dbReference type="ARBA" id="ARBA00023002"/>
    </source>
</evidence>
<dbReference type="AlphaFoldDB" id="A0AAV8YZS7"/>
<dbReference type="PANTHER" id="PTHR11709">
    <property type="entry name" value="MULTI-COPPER OXIDASE"/>
    <property type="match status" value="1"/>
</dbReference>
<dbReference type="PANTHER" id="PTHR11709:SF394">
    <property type="entry name" value="FI03373P-RELATED"/>
    <property type="match status" value="1"/>
</dbReference>
<sequence length="308" mass="35862">MKQKRSQYLKDYYIQATSLVTYAGERFDFVLNADQEKDLYWIRFRGLMDCDERFTRAHQVAVLEYKDLNSTMDDYPDDIPDYDTSHREGIQINALNRGVESNASFISMPQLESLEKWDISLKSKPDIQYYIAYDFYTIDNDHFHKRPYYGFFNMSDINLRLLTPQFNHISMEMPSFPLLPQREEITSDIFCNQDTMSDKNCEENYCECPHGIKVPLNSVVELIMVDEGFAYDANHPLHLHGYSFRVVAMERMGENVTVEEVKKRDKEGLIKRNLIDAPVKDTVSVPDGGYTIVRFVASNPGANTLKIF</sequence>
<accession>A0AAV8YZS7</accession>
<dbReference type="Proteomes" id="UP001162156">
    <property type="component" value="Unassembled WGS sequence"/>
</dbReference>
<dbReference type="SUPFAM" id="SSF49503">
    <property type="entry name" value="Cupredoxins"/>
    <property type="match status" value="2"/>
</dbReference>
<dbReference type="GO" id="GO:0005507">
    <property type="term" value="F:copper ion binding"/>
    <property type="evidence" value="ECO:0007669"/>
    <property type="project" value="InterPro"/>
</dbReference>
<dbReference type="InterPro" id="IPR008972">
    <property type="entry name" value="Cupredoxin"/>
</dbReference>
<evidence type="ECO:0000259" key="4">
    <source>
        <dbReference type="Pfam" id="PF00394"/>
    </source>
</evidence>
<evidence type="ECO:0000313" key="7">
    <source>
        <dbReference type="Proteomes" id="UP001162156"/>
    </source>
</evidence>
<dbReference type="Pfam" id="PF07731">
    <property type="entry name" value="Cu-oxidase_2"/>
    <property type="match status" value="1"/>
</dbReference>
<keyword evidence="1" id="KW-0479">Metal-binding</keyword>
<proteinExistence type="predicted"/>
<feature type="domain" description="Plastocyanin-like" evidence="5">
    <location>
        <begin position="180"/>
        <end position="302"/>
    </location>
</feature>
<evidence type="ECO:0000256" key="1">
    <source>
        <dbReference type="ARBA" id="ARBA00022723"/>
    </source>
</evidence>
<evidence type="ECO:0000259" key="5">
    <source>
        <dbReference type="Pfam" id="PF07731"/>
    </source>
</evidence>
<keyword evidence="3" id="KW-0186">Copper</keyword>
<dbReference type="InterPro" id="IPR045087">
    <property type="entry name" value="Cu-oxidase_fam"/>
</dbReference>
<keyword evidence="7" id="KW-1185">Reference proteome</keyword>
<dbReference type="InterPro" id="IPR011706">
    <property type="entry name" value="Cu-oxidase_C"/>
</dbReference>
<dbReference type="GO" id="GO:0005886">
    <property type="term" value="C:plasma membrane"/>
    <property type="evidence" value="ECO:0007669"/>
    <property type="project" value="TreeGrafter"/>
</dbReference>
<dbReference type="EMBL" id="JANEYF010001811">
    <property type="protein sequence ID" value="KAJ8956580.1"/>
    <property type="molecule type" value="Genomic_DNA"/>
</dbReference>
<keyword evidence="2" id="KW-0560">Oxidoreductase</keyword>
<evidence type="ECO:0000313" key="6">
    <source>
        <dbReference type="EMBL" id="KAJ8956580.1"/>
    </source>
</evidence>
<dbReference type="GO" id="GO:0006826">
    <property type="term" value="P:iron ion transport"/>
    <property type="evidence" value="ECO:0007669"/>
    <property type="project" value="TreeGrafter"/>
</dbReference>
<dbReference type="GO" id="GO:0016491">
    <property type="term" value="F:oxidoreductase activity"/>
    <property type="evidence" value="ECO:0007669"/>
    <property type="project" value="UniProtKB-KW"/>
</dbReference>
<dbReference type="CDD" id="cd13905">
    <property type="entry name" value="CuRO_3_tcLLC2_insect_like"/>
    <property type="match status" value="1"/>
</dbReference>